<reference evidence="11 12" key="1">
    <citation type="submission" date="2013-11" db="EMBL/GenBank/DDBJ databases">
        <title>Complete genome sequence of the cyanide-degrading bacterium Pseudomonas pseudoalcaligenes CECT 5344.</title>
        <authorList>
            <person name="Wibberg D."/>
            <person name="Puehler A."/>
            <person name="Schlueter A."/>
        </authorList>
    </citation>
    <scope>NUCLEOTIDE SEQUENCE [LARGE SCALE GENOMIC DNA]</scope>
    <source>
        <strain evidence="12">CECT 5344</strain>
    </source>
</reference>
<evidence type="ECO:0000313" key="12">
    <source>
        <dbReference type="Proteomes" id="UP000032841"/>
    </source>
</evidence>
<dbReference type="Proteomes" id="UP000032841">
    <property type="component" value="Chromosome"/>
</dbReference>
<dbReference type="EMBL" id="HG916826">
    <property type="protein sequence ID" value="CDM38638.1"/>
    <property type="molecule type" value="Genomic_DNA"/>
</dbReference>
<dbReference type="PANTHER" id="PTHR34697:SF2">
    <property type="entry name" value="PHOSPHATIDYLGLYCEROL LYSYLTRANSFERASE"/>
    <property type="match status" value="1"/>
</dbReference>
<evidence type="ECO:0000256" key="5">
    <source>
        <dbReference type="ARBA" id="ARBA00022692"/>
    </source>
</evidence>
<dbReference type="AlphaFoldDB" id="W6QRL7"/>
<evidence type="ECO:0000256" key="6">
    <source>
        <dbReference type="ARBA" id="ARBA00022801"/>
    </source>
</evidence>
<evidence type="ECO:0000256" key="7">
    <source>
        <dbReference type="ARBA" id="ARBA00022807"/>
    </source>
</evidence>
<dbReference type="InterPro" id="IPR024320">
    <property type="entry name" value="LPG_synthase_C"/>
</dbReference>
<gene>
    <name evidence="11" type="ORF">BN5_0022</name>
</gene>
<evidence type="ECO:0000256" key="8">
    <source>
        <dbReference type="ARBA" id="ARBA00022989"/>
    </source>
</evidence>
<evidence type="ECO:0000259" key="10">
    <source>
        <dbReference type="PROSITE" id="PS51935"/>
    </source>
</evidence>
<dbReference type="GO" id="GO:0047637">
    <property type="term" value="F:phosphatidylglycerol alanyltransferase activity"/>
    <property type="evidence" value="ECO:0007669"/>
    <property type="project" value="TreeGrafter"/>
</dbReference>
<dbReference type="eggNOG" id="COG0791">
    <property type="taxonomic scope" value="Bacteria"/>
</dbReference>
<protein>
    <recommendedName>
        <fullName evidence="10">NlpC/P60 domain-containing protein</fullName>
    </recommendedName>
</protein>
<dbReference type="Pfam" id="PF09924">
    <property type="entry name" value="LPG_synthase_C"/>
    <property type="match status" value="1"/>
</dbReference>
<dbReference type="GO" id="GO:0005886">
    <property type="term" value="C:plasma membrane"/>
    <property type="evidence" value="ECO:0007669"/>
    <property type="project" value="UniProtKB-SubCell"/>
</dbReference>
<keyword evidence="6" id="KW-0378">Hydrolase</keyword>
<keyword evidence="7" id="KW-0788">Thiol protease</keyword>
<comment type="subcellular location">
    <subcellularLocation>
        <location evidence="1">Cell membrane</location>
        <topology evidence="1">Multi-pass membrane protein</topology>
    </subcellularLocation>
</comment>
<feature type="domain" description="NlpC/P60" evidence="10">
    <location>
        <begin position="131"/>
        <end position="260"/>
    </location>
</feature>
<dbReference type="Gene3D" id="3.90.1720.10">
    <property type="entry name" value="endopeptidase domain like (from Nostoc punctiforme)"/>
    <property type="match status" value="1"/>
</dbReference>
<keyword evidence="9" id="KW-0472">Membrane</keyword>
<name>W6QRL7_ECTO5</name>
<evidence type="ECO:0000256" key="9">
    <source>
        <dbReference type="ARBA" id="ARBA00023136"/>
    </source>
</evidence>
<dbReference type="GO" id="GO:0008234">
    <property type="term" value="F:cysteine-type peptidase activity"/>
    <property type="evidence" value="ECO:0007669"/>
    <property type="project" value="UniProtKB-KW"/>
</dbReference>
<evidence type="ECO:0000256" key="1">
    <source>
        <dbReference type="ARBA" id="ARBA00004651"/>
    </source>
</evidence>
<dbReference type="PROSITE" id="PS51935">
    <property type="entry name" value="NLPC_P60"/>
    <property type="match status" value="1"/>
</dbReference>
<dbReference type="GO" id="GO:0006508">
    <property type="term" value="P:proteolysis"/>
    <property type="evidence" value="ECO:0007669"/>
    <property type="project" value="UniProtKB-KW"/>
</dbReference>
<dbReference type="KEGG" id="ppse:BN5_0022"/>
<proteinExistence type="inferred from homology"/>
<keyword evidence="4" id="KW-0645">Protease</keyword>
<sequence>MLLAVGLTWLLRATPPSIRLPDEEALLRSRAIVLASRQPEGGLALSGGKALLFHPDGEPFLIYARRRRSLVAMFDPIGPAAARAELIWQFRDLCDRYHARPVFYQGRAENLSGYIDIGLTALKLGEEALVDLKTFDLASNGKEMKALRYTWNRGQRDGLSLEFHAPGQVPMAELQAISDAWLQGKNVREKGFSLGRFSPEYLAHFRVVVVRFEGRSVDHVAIYIGEGRFVHAPRRGTKVRIDRLNNSYWQRHFLLAKRVVPEA</sequence>
<dbReference type="InterPro" id="IPR051211">
    <property type="entry name" value="PG_lysyltransferase"/>
</dbReference>
<accession>W6QRL7</accession>
<evidence type="ECO:0000256" key="4">
    <source>
        <dbReference type="ARBA" id="ARBA00022670"/>
    </source>
</evidence>
<dbReference type="InterPro" id="IPR000064">
    <property type="entry name" value="NLP_P60_dom"/>
</dbReference>
<keyword evidence="8" id="KW-1133">Transmembrane helix</keyword>
<comment type="similarity">
    <text evidence="2">Belongs to the peptidase C40 family.</text>
</comment>
<dbReference type="PANTHER" id="PTHR34697">
    <property type="entry name" value="PHOSPHATIDYLGLYCEROL LYSYLTRANSFERASE"/>
    <property type="match status" value="1"/>
</dbReference>
<evidence type="ECO:0000313" key="11">
    <source>
        <dbReference type="EMBL" id="CDM38638.1"/>
    </source>
</evidence>
<dbReference type="SUPFAM" id="SSF54001">
    <property type="entry name" value="Cysteine proteinases"/>
    <property type="match status" value="1"/>
</dbReference>
<organism evidence="11 12">
    <name type="scientific">Ectopseudomonas oleovorans (strain CECT 5344)</name>
    <name type="common">Pseudomonas pseudoalcaligenes</name>
    <dbReference type="NCBI Taxonomy" id="1182590"/>
    <lineage>
        <taxon>Bacteria</taxon>
        <taxon>Pseudomonadati</taxon>
        <taxon>Pseudomonadota</taxon>
        <taxon>Gammaproteobacteria</taxon>
        <taxon>Pseudomonadales</taxon>
        <taxon>Pseudomonadaceae</taxon>
        <taxon>Ectopseudomonas</taxon>
    </lineage>
</organism>
<dbReference type="InterPro" id="IPR038765">
    <property type="entry name" value="Papain-like_cys_pep_sf"/>
</dbReference>
<evidence type="ECO:0000256" key="2">
    <source>
        <dbReference type="ARBA" id="ARBA00007074"/>
    </source>
</evidence>
<keyword evidence="3" id="KW-1003">Cell membrane</keyword>
<evidence type="ECO:0000256" key="3">
    <source>
        <dbReference type="ARBA" id="ARBA00022475"/>
    </source>
</evidence>
<dbReference type="GO" id="GO:0055091">
    <property type="term" value="P:phospholipid homeostasis"/>
    <property type="evidence" value="ECO:0007669"/>
    <property type="project" value="TreeGrafter"/>
</dbReference>
<dbReference type="HOGENOM" id="CLU_1057139_0_0_6"/>
<dbReference type="eggNOG" id="COG2898">
    <property type="taxonomic scope" value="Bacteria"/>
</dbReference>
<keyword evidence="5" id="KW-0812">Transmembrane</keyword>